<dbReference type="Gene3D" id="3.30.420.240">
    <property type="match status" value="1"/>
</dbReference>
<gene>
    <name evidence="3" type="ORF">SAMN05444336_101785</name>
</gene>
<keyword evidence="4" id="KW-1185">Reference proteome</keyword>
<dbReference type="Proteomes" id="UP000199118">
    <property type="component" value="Unassembled WGS sequence"/>
</dbReference>
<name>A0A1H2SWI6_9RHOB</name>
<protein>
    <submittedName>
        <fullName evidence="3">Large terminase phage packaging protein</fullName>
    </submittedName>
</protein>
<evidence type="ECO:0000256" key="1">
    <source>
        <dbReference type="ARBA" id="ARBA00022612"/>
    </source>
</evidence>
<dbReference type="Gene3D" id="3.40.50.300">
    <property type="entry name" value="P-loop containing nucleotide triphosphate hydrolases"/>
    <property type="match status" value="1"/>
</dbReference>
<organism evidence="3 4">
    <name type="scientific">Albimonas donghaensis</name>
    <dbReference type="NCBI Taxonomy" id="356660"/>
    <lineage>
        <taxon>Bacteria</taxon>
        <taxon>Pseudomonadati</taxon>
        <taxon>Pseudomonadota</taxon>
        <taxon>Alphaproteobacteria</taxon>
        <taxon>Rhodobacterales</taxon>
        <taxon>Paracoccaceae</taxon>
        <taxon>Albimonas</taxon>
    </lineage>
</organism>
<accession>A0A1H2SWI6</accession>
<dbReference type="Pfam" id="PF17289">
    <property type="entry name" value="Terminase_6C"/>
    <property type="match status" value="1"/>
</dbReference>
<proteinExistence type="predicted"/>
<feature type="domain" description="Terminase large subunit gp17-like C-terminal" evidence="2">
    <location>
        <begin position="225"/>
        <end position="369"/>
    </location>
</feature>
<sequence length="384" mass="41083">MVLGGRGAGKTRAGTEWVRARVEGGTPLGKGACRRIALVGETIDQAREVMVEGPSGLRACSPPDRRPVYEVTRKRLVWENGAEARLFSAHDPEGLRGPQFDGAWSDELAKWPKGRAAWDMLQFALRLGDRPRQLVTTTPRRNPLLKEILAAPDTVMTSAPTSANAANLASEFLDAVNRRYAGSALGRQELEGELLDDVEGALWNRALIDGGRVAVAPEMSRIVVAVDPPATSGPDADACGIVVAGLGGDGVVYVLADLTLQGAAPSAWAARAVKALEEFQADRIVAEVNQGGELVETLIRQVDPRTPYKAVRATRGKVTRAEPVAALYEQGRVRHAGSFPLLEDQMCAWTGETGQGSPDRMDALVWAVTELSLGAGSSPRVRRL</sequence>
<dbReference type="EMBL" id="FNMZ01000001">
    <property type="protein sequence ID" value="SDW35389.1"/>
    <property type="molecule type" value="Genomic_DNA"/>
</dbReference>
<evidence type="ECO:0000313" key="4">
    <source>
        <dbReference type="Proteomes" id="UP000199118"/>
    </source>
</evidence>
<dbReference type="Pfam" id="PF03237">
    <property type="entry name" value="Terminase_6N"/>
    <property type="match status" value="1"/>
</dbReference>
<keyword evidence="1" id="KW-1188">Viral release from host cell</keyword>
<dbReference type="AlphaFoldDB" id="A0A1H2SWI6"/>
<dbReference type="InterPro" id="IPR035421">
    <property type="entry name" value="Terminase_6C"/>
</dbReference>
<evidence type="ECO:0000259" key="2">
    <source>
        <dbReference type="Pfam" id="PF17289"/>
    </source>
</evidence>
<reference evidence="3 4" key="1">
    <citation type="submission" date="2016-10" db="EMBL/GenBank/DDBJ databases">
        <authorList>
            <person name="de Groot N.N."/>
        </authorList>
    </citation>
    <scope>NUCLEOTIDE SEQUENCE [LARGE SCALE GENOMIC DNA]</scope>
    <source>
        <strain evidence="3 4">DSM 17890</strain>
    </source>
</reference>
<dbReference type="InterPro" id="IPR027417">
    <property type="entry name" value="P-loop_NTPase"/>
</dbReference>
<evidence type="ECO:0000313" key="3">
    <source>
        <dbReference type="EMBL" id="SDW35389.1"/>
    </source>
</evidence>
<dbReference type="STRING" id="356660.SAMN05444336_101785"/>